<dbReference type="PROSITE" id="PS50926">
    <property type="entry name" value="TRAM"/>
    <property type="match status" value="1"/>
</dbReference>
<gene>
    <name evidence="7" type="ORF">COT12_00630</name>
</gene>
<dbReference type="Gene3D" id="3.40.50.150">
    <property type="entry name" value="Vaccinia Virus protein VP39"/>
    <property type="match status" value="1"/>
</dbReference>
<dbReference type="PROSITE" id="PS01231">
    <property type="entry name" value="TRMA_2"/>
    <property type="match status" value="1"/>
</dbReference>
<sequence>MEIKIEKMAFAGAGIGNLPNGKKIFIKKVVPGDIVEIEITDEKSDFAFGLAEKVIESSPDRIKPKCEYFYQCGGCDHQNISYKNQLKIKQKLVEESLQRQRIENQVLPIIPASNKEFYYRNSIRFMFFLDKKNQLHTAHNQNSNNLKLVVVDKCLLQSEKSNLILSKLLNCINKNVANKETFWQLKIREGKQTGDVMVEIITPNNDLPGEEEIVKTLKTINGIKSIYHTITPGKSLLNLRRRLIFGFPVIYEKIGSFTFQISPESFFQTNSFGVKNLYDTIKQIANIKMGENLLDLYCGTGSIGIYLSTLAKKVVGVDVVPEAIRDAKDNAKINKIQNAEFICLDANKLDIFKYKNFVIIVDPPRAGLKKELIPEIAKLDFKRLIYISCNQATFARDLKEFEKRGVIAKKIQPIDMFPQTHHIECVCLLEKANN</sequence>
<dbReference type="GO" id="GO:0070475">
    <property type="term" value="P:rRNA base methylation"/>
    <property type="evidence" value="ECO:0007669"/>
    <property type="project" value="TreeGrafter"/>
</dbReference>
<dbReference type="GO" id="GO:0070041">
    <property type="term" value="F:rRNA (uridine-C5-)-methyltransferase activity"/>
    <property type="evidence" value="ECO:0007669"/>
    <property type="project" value="TreeGrafter"/>
</dbReference>
<keyword evidence="1 4" id="KW-0489">Methyltransferase</keyword>
<name>A0A2M6YCU7_9BACT</name>
<dbReference type="PANTHER" id="PTHR11061:SF30">
    <property type="entry name" value="TRNA (URACIL(54)-C(5))-METHYLTRANSFERASE"/>
    <property type="match status" value="1"/>
</dbReference>
<dbReference type="FunFam" id="3.40.50.150:FF:000009">
    <property type="entry name" value="23S rRNA (Uracil(1939)-C(5))-methyltransferase RlmD"/>
    <property type="match status" value="1"/>
</dbReference>
<evidence type="ECO:0000256" key="2">
    <source>
        <dbReference type="ARBA" id="ARBA00022679"/>
    </source>
</evidence>
<dbReference type="Pfam" id="PF05958">
    <property type="entry name" value="tRNA_U5-meth_tr"/>
    <property type="match status" value="1"/>
</dbReference>
<evidence type="ECO:0000256" key="4">
    <source>
        <dbReference type="PROSITE-ProRule" id="PRU01024"/>
    </source>
</evidence>
<dbReference type="InterPro" id="IPR012340">
    <property type="entry name" value="NA-bd_OB-fold"/>
</dbReference>
<comment type="caution">
    <text evidence="7">The sequence shown here is derived from an EMBL/GenBank/DDBJ whole genome shotgun (WGS) entry which is preliminary data.</text>
</comment>
<dbReference type="PROSITE" id="PS01230">
    <property type="entry name" value="TRMA_1"/>
    <property type="match status" value="1"/>
</dbReference>
<evidence type="ECO:0000313" key="7">
    <source>
        <dbReference type="EMBL" id="PIU24513.1"/>
    </source>
</evidence>
<dbReference type="InterPro" id="IPR030391">
    <property type="entry name" value="MeTrfase_TrmA_CS"/>
</dbReference>
<dbReference type="InterPro" id="IPR010280">
    <property type="entry name" value="U5_MeTrfase_fam"/>
</dbReference>
<dbReference type="SUPFAM" id="SSF53335">
    <property type="entry name" value="S-adenosyl-L-methionine-dependent methyltransferases"/>
    <property type="match status" value="1"/>
</dbReference>
<feature type="binding site" evidence="4">
    <location>
        <position position="362"/>
    </location>
    <ligand>
        <name>S-adenosyl-L-methionine</name>
        <dbReference type="ChEBI" id="CHEBI:59789"/>
    </ligand>
</feature>
<protein>
    <submittedName>
        <fullName evidence="7">23S rRNA (Uracil(1939)-C(5))-methyltransferase RlmD</fullName>
    </submittedName>
</protein>
<evidence type="ECO:0000259" key="6">
    <source>
        <dbReference type="PROSITE" id="PS50926"/>
    </source>
</evidence>
<dbReference type="InterPro" id="IPR002792">
    <property type="entry name" value="TRAM_dom"/>
</dbReference>
<dbReference type="PROSITE" id="PS51687">
    <property type="entry name" value="SAM_MT_RNA_M5U"/>
    <property type="match status" value="1"/>
</dbReference>
<dbReference type="EMBL" id="PEXI01000024">
    <property type="protein sequence ID" value="PIU24513.1"/>
    <property type="molecule type" value="Genomic_DNA"/>
</dbReference>
<dbReference type="PANTHER" id="PTHR11061">
    <property type="entry name" value="RNA M5U METHYLTRANSFERASE"/>
    <property type="match status" value="1"/>
</dbReference>
<feature type="binding site" evidence="4">
    <location>
        <position position="318"/>
    </location>
    <ligand>
        <name>S-adenosyl-L-methionine</name>
        <dbReference type="ChEBI" id="CHEBI:59789"/>
    </ligand>
</feature>
<feature type="active site" description="Nucleophile" evidence="4">
    <location>
        <position position="389"/>
    </location>
</feature>
<feature type="binding site" evidence="4">
    <location>
        <position position="297"/>
    </location>
    <ligand>
        <name>S-adenosyl-L-methionine</name>
        <dbReference type="ChEBI" id="CHEBI:59789"/>
    </ligand>
</feature>
<accession>A0A2M6YCU7</accession>
<dbReference type="NCBIfam" id="TIGR00479">
    <property type="entry name" value="rumA"/>
    <property type="match status" value="1"/>
</dbReference>
<dbReference type="Pfam" id="PF01938">
    <property type="entry name" value="TRAM"/>
    <property type="match status" value="1"/>
</dbReference>
<dbReference type="InterPro" id="IPR030390">
    <property type="entry name" value="MeTrfase_TrmA_AS"/>
</dbReference>
<evidence type="ECO:0000313" key="8">
    <source>
        <dbReference type="Proteomes" id="UP000229896"/>
    </source>
</evidence>
<evidence type="ECO:0000256" key="3">
    <source>
        <dbReference type="ARBA" id="ARBA00022691"/>
    </source>
</evidence>
<dbReference type="CDD" id="cd02440">
    <property type="entry name" value="AdoMet_MTases"/>
    <property type="match status" value="1"/>
</dbReference>
<organism evidence="7 8">
    <name type="scientific">Candidatus Berkelbacteria bacterium CG08_land_8_20_14_0_20_39_8</name>
    <dbReference type="NCBI Taxonomy" id="1974511"/>
    <lineage>
        <taxon>Bacteria</taxon>
        <taxon>Candidatus Berkelbacteria</taxon>
    </lineage>
</organism>
<feature type="active site" evidence="5">
    <location>
        <position position="389"/>
    </location>
</feature>
<dbReference type="AlphaFoldDB" id="A0A2M6YCU7"/>
<evidence type="ECO:0000256" key="5">
    <source>
        <dbReference type="PROSITE-ProRule" id="PRU10015"/>
    </source>
</evidence>
<keyword evidence="3 4" id="KW-0949">S-adenosyl-L-methionine</keyword>
<dbReference type="Proteomes" id="UP000229896">
    <property type="component" value="Unassembled WGS sequence"/>
</dbReference>
<dbReference type="Gene3D" id="2.40.50.140">
    <property type="entry name" value="Nucleic acid-binding proteins"/>
    <property type="match status" value="1"/>
</dbReference>
<feature type="domain" description="TRAM" evidence="6">
    <location>
        <begin position="1"/>
        <end position="53"/>
    </location>
</feature>
<reference evidence="8" key="1">
    <citation type="submission" date="2017-09" db="EMBL/GenBank/DDBJ databases">
        <title>Depth-based differentiation of microbial function through sediment-hosted aquifers and enrichment of novel symbionts in the deep terrestrial subsurface.</title>
        <authorList>
            <person name="Probst A.J."/>
            <person name="Ladd B."/>
            <person name="Jarett J.K."/>
            <person name="Geller-Mcgrath D.E."/>
            <person name="Sieber C.M.K."/>
            <person name="Emerson J.B."/>
            <person name="Anantharaman K."/>
            <person name="Thomas B.C."/>
            <person name="Malmstrom R."/>
            <person name="Stieglmeier M."/>
            <person name="Klingl A."/>
            <person name="Woyke T."/>
            <person name="Ryan C.M."/>
            <person name="Banfield J.F."/>
        </authorList>
    </citation>
    <scope>NUCLEOTIDE SEQUENCE [LARGE SCALE GENOMIC DNA]</scope>
</reference>
<dbReference type="Gene3D" id="2.40.50.1070">
    <property type="match status" value="1"/>
</dbReference>
<dbReference type="SUPFAM" id="SSF50249">
    <property type="entry name" value="Nucleic acid-binding proteins"/>
    <property type="match status" value="1"/>
</dbReference>
<evidence type="ECO:0000256" key="1">
    <source>
        <dbReference type="ARBA" id="ARBA00022603"/>
    </source>
</evidence>
<proteinExistence type="inferred from homology"/>
<keyword evidence="2 4" id="KW-0808">Transferase</keyword>
<feature type="binding site" evidence="4">
    <location>
        <position position="268"/>
    </location>
    <ligand>
        <name>S-adenosyl-L-methionine</name>
        <dbReference type="ChEBI" id="CHEBI:59789"/>
    </ligand>
</feature>
<dbReference type="InterPro" id="IPR029063">
    <property type="entry name" value="SAM-dependent_MTases_sf"/>
</dbReference>
<comment type="similarity">
    <text evidence="4">Belongs to the class I-like SAM-binding methyltransferase superfamily. RNA M5U methyltransferase family.</text>
</comment>